<reference evidence="2" key="2">
    <citation type="submission" date="2021-02" db="EMBL/GenBank/DDBJ databases">
        <title>Aspergillus puulaauensis MK2 genome sequence.</title>
        <authorList>
            <person name="Futagami T."/>
            <person name="Mori K."/>
            <person name="Kadooka C."/>
            <person name="Tanaka T."/>
        </authorList>
    </citation>
    <scope>NUCLEOTIDE SEQUENCE</scope>
    <source>
        <strain evidence="2">MK2</strain>
    </source>
</reference>
<accession>A0A7R8AP88</accession>
<dbReference type="KEGG" id="apuu:APUU_50418A"/>
<dbReference type="InterPro" id="IPR036047">
    <property type="entry name" value="F-box-like_dom_sf"/>
</dbReference>
<dbReference type="Pfam" id="PF12937">
    <property type="entry name" value="F-box-like"/>
    <property type="match status" value="1"/>
</dbReference>
<dbReference type="EMBL" id="AP024447">
    <property type="protein sequence ID" value="BCS25707.1"/>
    <property type="molecule type" value="Genomic_DNA"/>
</dbReference>
<name>A0A7R8AP88_9EURO</name>
<dbReference type="InterPro" id="IPR056867">
    <property type="entry name" value="LRR_15"/>
</dbReference>
<gene>
    <name evidence="2" type="ORF">APUU_50418A</name>
</gene>
<dbReference type="AlphaFoldDB" id="A0A7R8AP88"/>
<evidence type="ECO:0000259" key="1">
    <source>
        <dbReference type="PROSITE" id="PS50181"/>
    </source>
</evidence>
<dbReference type="InterPro" id="IPR001810">
    <property type="entry name" value="F-box_dom"/>
</dbReference>
<dbReference type="Proteomes" id="UP000654913">
    <property type="component" value="Chromosome 5"/>
</dbReference>
<dbReference type="OrthoDB" id="4502640at2759"/>
<evidence type="ECO:0000313" key="2">
    <source>
        <dbReference type="EMBL" id="BCS25707.1"/>
    </source>
</evidence>
<reference evidence="2" key="1">
    <citation type="submission" date="2021-01" db="EMBL/GenBank/DDBJ databases">
        <authorList>
            <consortium name="Aspergillus puulaauensis MK2 genome sequencing consortium"/>
            <person name="Kazuki M."/>
            <person name="Futagami T."/>
        </authorList>
    </citation>
    <scope>NUCLEOTIDE SEQUENCE</scope>
    <source>
        <strain evidence="2">MK2</strain>
    </source>
</reference>
<proteinExistence type="predicted"/>
<dbReference type="GeneID" id="64975712"/>
<dbReference type="PROSITE" id="PS50181">
    <property type="entry name" value="FBOX"/>
    <property type="match status" value="1"/>
</dbReference>
<sequence length="461" mass="53251">MLQLPTEIQLLIIQQLDHENLSNLALTSHCFCTLATPLLYQNLDNSIHNLDRVVDTLGRNPSLREYPRSLRIEAWDPNPAREGEIELIDPEEEDADYWGYRTGLLCRLAKAASPSKEEGVSWARDIRAEDSDAWIALLLMFTPRLTRLSVQFPEAGRWVQRVIEWTLRRQFADELPLQHVQDVYISARWFEFQGDNERVTQWTLMFLGLPALRRIATDGLSGDDEETAITCSSSVTHIAIDCCKGLQHLDRLVANCPKLESYRHWYHPQSSCRHILDPRDFYPALLRTRDTLKELWLDIFPGFVIENEYGVHWPSFRDFTVLELLHVPIFLLGDYKDNPANLEPIFPSSLKSLHVTQVDKWTLSSLLKSLLDYIPTTPSQFRELIIANMTIPTFRSATMAAVEMHTRTPDLTPAERAAPVIRYASELPDLCRQRNIRFGIYGDQDQSLECWTLPDPFEYAR</sequence>
<keyword evidence="3" id="KW-1185">Reference proteome</keyword>
<organism evidence="2 3">
    <name type="scientific">Aspergillus puulaauensis</name>
    <dbReference type="NCBI Taxonomy" id="1220207"/>
    <lineage>
        <taxon>Eukaryota</taxon>
        <taxon>Fungi</taxon>
        <taxon>Dikarya</taxon>
        <taxon>Ascomycota</taxon>
        <taxon>Pezizomycotina</taxon>
        <taxon>Eurotiomycetes</taxon>
        <taxon>Eurotiomycetidae</taxon>
        <taxon>Eurotiales</taxon>
        <taxon>Aspergillaceae</taxon>
        <taxon>Aspergillus</taxon>
    </lineage>
</organism>
<dbReference type="SUPFAM" id="SSF81383">
    <property type="entry name" value="F-box domain"/>
    <property type="match status" value="1"/>
</dbReference>
<dbReference type="Pfam" id="PF24969">
    <property type="entry name" value="LRR_15"/>
    <property type="match status" value="1"/>
</dbReference>
<feature type="domain" description="F-box" evidence="1">
    <location>
        <begin position="1"/>
        <end position="43"/>
    </location>
</feature>
<evidence type="ECO:0000313" key="3">
    <source>
        <dbReference type="Proteomes" id="UP000654913"/>
    </source>
</evidence>
<dbReference type="RefSeq" id="XP_041557901.1">
    <property type="nucleotide sequence ID" value="XM_041705413.1"/>
</dbReference>
<protein>
    <recommendedName>
        <fullName evidence="1">F-box domain-containing protein</fullName>
    </recommendedName>
</protein>